<keyword evidence="1" id="KW-0229">DNA integration</keyword>
<comment type="caution">
    <text evidence="5">The sequence shown here is derived from an EMBL/GenBank/DDBJ whole genome shotgun (WGS) entry which is preliminary data.</text>
</comment>
<feature type="non-terminal residue" evidence="5">
    <location>
        <position position="144"/>
    </location>
</feature>
<dbReference type="Gene3D" id="1.10.150.130">
    <property type="match status" value="1"/>
</dbReference>
<name>A0ABX1QNV3_9FLAO</name>
<evidence type="ECO:0000256" key="1">
    <source>
        <dbReference type="ARBA" id="ARBA00022908"/>
    </source>
</evidence>
<dbReference type="InterPro" id="IPR011010">
    <property type="entry name" value="DNA_brk_join_enz"/>
</dbReference>
<gene>
    <name evidence="5" type="ORF">G6042_00650</name>
</gene>
<protein>
    <submittedName>
        <fullName evidence="5">Site-specific integrase</fullName>
    </submittedName>
</protein>
<dbReference type="RefSeq" id="WP_169522352.1">
    <property type="nucleotide sequence ID" value="NZ_JAAMPT010000141.1"/>
</dbReference>
<dbReference type="InterPro" id="IPR004107">
    <property type="entry name" value="Integrase_SAM-like_N"/>
</dbReference>
<dbReference type="EMBL" id="JAAMPT010000141">
    <property type="protein sequence ID" value="NMH23781.1"/>
    <property type="molecule type" value="Genomic_DNA"/>
</dbReference>
<dbReference type="Pfam" id="PF13495">
    <property type="entry name" value="Phage_int_SAM_4"/>
    <property type="match status" value="1"/>
</dbReference>
<evidence type="ECO:0000256" key="2">
    <source>
        <dbReference type="ARBA" id="ARBA00023125"/>
    </source>
</evidence>
<accession>A0ABX1QNV3</accession>
<evidence type="ECO:0000313" key="6">
    <source>
        <dbReference type="Proteomes" id="UP000767947"/>
    </source>
</evidence>
<sequence length="144" mass="16972">MKWEAKIIKHKGEMRIAVYFDKNADLISRIKKVEGSRWSQSKGFWHVPNTVENQIRFKILVSLPSAEGIEAIEKFKQHLRSKRYSENTIKTYSEALQSFFTFFNSKSINLITNEDIIRYNNDYILKNKLSSSYQNQVVNAVKLY</sequence>
<dbReference type="Proteomes" id="UP000767947">
    <property type="component" value="Unassembled WGS sequence"/>
</dbReference>
<dbReference type="InterPro" id="IPR044068">
    <property type="entry name" value="CB"/>
</dbReference>
<evidence type="ECO:0000259" key="4">
    <source>
        <dbReference type="PROSITE" id="PS51900"/>
    </source>
</evidence>
<proteinExistence type="predicted"/>
<reference evidence="5 6" key="1">
    <citation type="submission" date="2020-02" db="EMBL/GenBank/DDBJ databases">
        <title>Flavobacterium sp. genome.</title>
        <authorList>
            <person name="Jung H.S."/>
            <person name="Baek J.H."/>
            <person name="Jeon C.O."/>
        </authorList>
    </citation>
    <scope>NUCLEOTIDE SEQUENCE [LARGE SCALE GENOMIC DNA]</scope>
    <source>
        <strain evidence="5 6">SE-s27</strain>
    </source>
</reference>
<keyword evidence="6" id="KW-1185">Reference proteome</keyword>
<evidence type="ECO:0000313" key="5">
    <source>
        <dbReference type="EMBL" id="NMH23781.1"/>
    </source>
</evidence>
<evidence type="ECO:0000256" key="3">
    <source>
        <dbReference type="PROSITE-ProRule" id="PRU01248"/>
    </source>
</evidence>
<organism evidence="5 6">
    <name type="scientific">Flavobacterium solisilvae</name>
    <dbReference type="NCBI Taxonomy" id="1852019"/>
    <lineage>
        <taxon>Bacteria</taxon>
        <taxon>Pseudomonadati</taxon>
        <taxon>Bacteroidota</taxon>
        <taxon>Flavobacteriia</taxon>
        <taxon>Flavobacteriales</taxon>
        <taxon>Flavobacteriaceae</taxon>
        <taxon>Flavobacterium</taxon>
    </lineage>
</organism>
<feature type="domain" description="Core-binding (CB)" evidence="4">
    <location>
        <begin position="66"/>
        <end position="144"/>
    </location>
</feature>
<dbReference type="PROSITE" id="PS51900">
    <property type="entry name" value="CB"/>
    <property type="match status" value="1"/>
</dbReference>
<dbReference type="InterPro" id="IPR010998">
    <property type="entry name" value="Integrase_recombinase_N"/>
</dbReference>
<dbReference type="SUPFAM" id="SSF56349">
    <property type="entry name" value="DNA breaking-rejoining enzymes"/>
    <property type="match status" value="1"/>
</dbReference>
<keyword evidence="2 3" id="KW-0238">DNA-binding</keyword>